<evidence type="ECO:0000256" key="5">
    <source>
        <dbReference type="ARBA" id="ARBA00023180"/>
    </source>
</evidence>
<evidence type="ECO:0000256" key="6">
    <source>
        <dbReference type="PROSITE-ProRule" id="PRU00500"/>
    </source>
</evidence>
<comment type="caution">
    <text evidence="6">Lacks conserved residue(s) required for the propagation of feature annotation.</text>
</comment>
<dbReference type="PANTHER" id="PTHR12352:SF3">
    <property type="entry name" value="NIDOGEN-2"/>
    <property type="match status" value="1"/>
</dbReference>
<sequence length="196" mass="21605">MYLLDWNVWRSEVLLSVCVLVCVCVCVSCLNYLHRIGETARPKSQCEQHRDSLQSGVEPSGRPSIGAFIPQCDADGQYRSLQCHGSTGHCWCVDSRGQERAGTRTPPGTQPKDCDRTDEPERPKTHCERHRESVLSSSPDGAYVPQCDVDGRYSPLQCHGSSGYCWCVDGQGQERAGTRTSPGEPPRDCDKSGEEG</sequence>
<feature type="disulfide bond" evidence="6">
    <location>
        <begin position="83"/>
        <end position="90"/>
    </location>
</feature>
<reference evidence="10" key="1">
    <citation type="submission" date="2025-08" db="UniProtKB">
        <authorList>
            <consortium name="Ensembl"/>
        </authorList>
    </citation>
    <scope>IDENTIFICATION</scope>
</reference>
<feature type="region of interest" description="Disordered" evidence="7">
    <location>
        <begin position="98"/>
        <end position="140"/>
    </location>
</feature>
<feature type="compositionally biased region" description="Basic and acidic residues" evidence="7">
    <location>
        <begin position="185"/>
        <end position="196"/>
    </location>
</feature>
<dbReference type="InterPro" id="IPR036857">
    <property type="entry name" value="Thyroglobulin_1_sf"/>
</dbReference>
<dbReference type="Proteomes" id="UP000472267">
    <property type="component" value="Unassembled WGS sequence"/>
</dbReference>
<dbReference type="SUPFAM" id="SSF57610">
    <property type="entry name" value="Thyroglobulin type-1 domain"/>
    <property type="match status" value="2"/>
</dbReference>
<name>A0A672IZC7_SALFA</name>
<evidence type="ECO:0000256" key="8">
    <source>
        <dbReference type="SAM" id="Phobius"/>
    </source>
</evidence>
<reference evidence="10" key="2">
    <citation type="submission" date="2025-09" db="UniProtKB">
        <authorList>
            <consortium name="Ensembl"/>
        </authorList>
    </citation>
    <scope>IDENTIFICATION</scope>
</reference>
<organism evidence="10 11">
    <name type="scientific">Salarias fasciatus</name>
    <name type="common">Jewelled blenny</name>
    <name type="synonym">Blennius fasciatus</name>
    <dbReference type="NCBI Taxonomy" id="181472"/>
    <lineage>
        <taxon>Eukaryota</taxon>
        <taxon>Metazoa</taxon>
        <taxon>Chordata</taxon>
        <taxon>Craniata</taxon>
        <taxon>Vertebrata</taxon>
        <taxon>Euteleostomi</taxon>
        <taxon>Actinopterygii</taxon>
        <taxon>Neopterygii</taxon>
        <taxon>Teleostei</taxon>
        <taxon>Neoteleostei</taxon>
        <taxon>Acanthomorphata</taxon>
        <taxon>Ovalentaria</taxon>
        <taxon>Blenniimorphae</taxon>
        <taxon>Blenniiformes</taxon>
        <taxon>Blennioidei</taxon>
        <taxon>Blenniidae</taxon>
        <taxon>Salariinae</taxon>
        <taxon>Salarias</taxon>
    </lineage>
</organism>
<dbReference type="SMART" id="SM00211">
    <property type="entry name" value="TY"/>
    <property type="match status" value="2"/>
</dbReference>
<dbReference type="GO" id="GO:0005604">
    <property type="term" value="C:basement membrane"/>
    <property type="evidence" value="ECO:0007669"/>
    <property type="project" value="TreeGrafter"/>
</dbReference>
<keyword evidence="4 6" id="KW-1015">Disulfide bond</keyword>
<keyword evidence="5" id="KW-0325">Glycoprotein</keyword>
<comment type="subcellular location">
    <subcellularLocation>
        <location evidence="1">Secreted</location>
    </subcellularLocation>
</comment>
<dbReference type="GO" id="GO:0007160">
    <property type="term" value="P:cell-matrix adhesion"/>
    <property type="evidence" value="ECO:0007669"/>
    <property type="project" value="TreeGrafter"/>
</dbReference>
<keyword evidence="11" id="KW-1185">Reference proteome</keyword>
<evidence type="ECO:0000256" key="2">
    <source>
        <dbReference type="ARBA" id="ARBA00022525"/>
    </source>
</evidence>
<dbReference type="GO" id="GO:0005615">
    <property type="term" value="C:extracellular space"/>
    <property type="evidence" value="ECO:0007669"/>
    <property type="project" value="TreeGrafter"/>
</dbReference>
<evidence type="ECO:0000256" key="7">
    <source>
        <dbReference type="SAM" id="MobiDB-lite"/>
    </source>
</evidence>
<dbReference type="InterPro" id="IPR051950">
    <property type="entry name" value="Dev_reg/Prot_inhib"/>
</dbReference>
<dbReference type="CDD" id="cd00191">
    <property type="entry name" value="TY"/>
    <property type="match status" value="2"/>
</dbReference>
<evidence type="ECO:0000259" key="9">
    <source>
        <dbReference type="PROSITE" id="PS51162"/>
    </source>
</evidence>
<dbReference type="Pfam" id="PF00086">
    <property type="entry name" value="Thyroglobulin_1"/>
    <property type="match status" value="2"/>
</dbReference>
<dbReference type="Ensembl" id="ENSSFAT00005048842.1">
    <property type="protein sequence ID" value="ENSSFAP00005047246.1"/>
    <property type="gene ID" value="ENSSFAG00005022970.1"/>
</dbReference>
<dbReference type="Gene3D" id="4.10.800.10">
    <property type="entry name" value="Thyroglobulin type-1"/>
    <property type="match status" value="2"/>
</dbReference>
<evidence type="ECO:0000256" key="3">
    <source>
        <dbReference type="ARBA" id="ARBA00022737"/>
    </source>
</evidence>
<protein>
    <submittedName>
        <fullName evidence="10">Nidogen 2a (osteonidogen)</fullName>
    </submittedName>
</protein>
<dbReference type="PROSITE" id="PS00484">
    <property type="entry name" value="THYROGLOBULIN_1_1"/>
    <property type="match status" value="2"/>
</dbReference>
<dbReference type="FunFam" id="4.10.800.10:FF:000001">
    <property type="entry name" value="Testican-3 isoform 2"/>
    <property type="match status" value="1"/>
</dbReference>
<feature type="compositionally biased region" description="Basic and acidic residues" evidence="7">
    <location>
        <begin position="112"/>
        <end position="133"/>
    </location>
</feature>
<evidence type="ECO:0000256" key="1">
    <source>
        <dbReference type="ARBA" id="ARBA00004613"/>
    </source>
</evidence>
<dbReference type="AlphaFoldDB" id="A0A672IZC7"/>
<evidence type="ECO:0000313" key="10">
    <source>
        <dbReference type="Ensembl" id="ENSSFAP00005047246.1"/>
    </source>
</evidence>
<dbReference type="InterPro" id="IPR000716">
    <property type="entry name" value="Thyroglobulin_1"/>
</dbReference>
<accession>A0A672IZC7</accession>
<keyword evidence="8" id="KW-0812">Transmembrane</keyword>
<dbReference type="PANTHER" id="PTHR12352">
    <property type="entry name" value="SECRETED MODULAR CALCIUM-BINDING PROTEIN"/>
    <property type="match status" value="1"/>
</dbReference>
<evidence type="ECO:0000313" key="11">
    <source>
        <dbReference type="Proteomes" id="UP000472267"/>
    </source>
</evidence>
<evidence type="ECO:0000256" key="4">
    <source>
        <dbReference type="ARBA" id="ARBA00023157"/>
    </source>
</evidence>
<feature type="region of interest" description="Disordered" evidence="7">
    <location>
        <begin position="174"/>
        <end position="196"/>
    </location>
</feature>
<proteinExistence type="predicted"/>
<feature type="domain" description="Thyroglobulin type-1" evidence="9">
    <location>
        <begin position="43"/>
        <end position="114"/>
    </location>
</feature>
<keyword evidence="2" id="KW-0964">Secreted</keyword>
<dbReference type="PROSITE" id="PS51162">
    <property type="entry name" value="THYROGLOBULIN_1_2"/>
    <property type="match status" value="2"/>
</dbReference>
<feature type="transmembrane region" description="Helical" evidence="8">
    <location>
        <begin position="13"/>
        <end position="33"/>
    </location>
</feature>
<feature type="domain" description="Thyroglobulin type-1" evidence="9">
    <location>
        <begin position="124"/>
        <end position="189"/>
    </location>
</feature>
<keyword evidence="3" id="KW-0677">Repeat</keyword>
<keyword evidence="8" id="KW-1133">Transmembrane helix</keyword>
<feature type="disulfide bond" evidence="6">
    <location>
        <begin position="158"/>
        <end position="165"/>
    </location>
</feature>
<keyword evidence="8" id="KW-0472">Membrane</keyword>